<accession>G3MQE5</accession>
<dbReference type="EMBL" id="JO844096">
    <property type="protein sequence ID" value="AEO35713.1"/>
    <property type="molecule type" value="mRNA"/>
</dbReference>
<dbReference type="InterPro" id="IPR040454">
    <property type="entry name" value="TF_IIIC_Tfc1/Sfc1"/>
</dbReference>
<evidence type="ECO:0000256" key="5">
    <source>
        <dbReference type="SAM" id="MobiDB-lite"/>
    </source>
</evidence>
<feature type="compositionally biased region" description="Acidic residues" evidence="5">
    <location>
        <begin position="447"/>
        <end position="467"/>
    </location>
</feature>
<evidence type="ECO:0000259" key="7">
    <source>
        <dbReference type="Pfam" id="PF17682"/>
    </source>
</evidence>
<feature type="compositionally biased region" description="Basic and acidic residues" evidence="5">
    <location>
        <begin position="432"/>
        <end position="443"/>
    </location>
</feature>
<keyword evidence="2" id="KW-0238">DNA-binding</keyword>
<dbReference type="GO" id="GO:0006384">
    <property type="term" value="P:transcription initiation at RNA polymerase III promoter"/>
    <property type="evidence" value="ECO:0007669"/>
    <property type="project" value="InterPro"/>
</dbReference>
<dbReference type="InterPro" id="IPR042536">
    <property type="entry name" value="TFIIIC_tauA_Sfc1"/>
</dbReference>
<feature type="region of interest" description="Disordered" evidence="5">
    <location>
        <begin position="432"/>
        <end position="467"/>
    </location>
</feature>
<evidence type="ECO:0000256" key="2">
    <source>
        <dbReference type="ARBA" id="ARBA00023125"/>
    </source>
</evidence>
<dbReference type="AlphaFoldDB" id="G3MQE5"/>
<reference evidence="8" key="1">
    <citation type="journal article" date="2011" name="PLoS ONE">
        <title>A deep insight into the sialotranscriptome of the gulf coast tick, Amblyomma maculatum.</title>
        <authorList>
            <person name="Karim S."/>
            <person name="Singh P."/>
            <person name="Ribeiro J.M."/>
        </authorList>
    </citation>
    <scope>NUCLEOTIDE SEQUENCE</scope>
    <source>
        <tissue evidence="8">Salivary gland</tissue>
    </source>
</reference>
<evidence type="ECO:0008006" key="9">
    <source>
        <dbReference type="Google" id="ProtNLM"/>
    </source>
</evidence>
<dbReference type="Gene3D" id="3.30.200.160">
    <property type="entry name" value="TFIIIC, subcomplex tauA, subunit Sfc1, barrel domain"/>
    <property type="match status" value="1"/>
</dbReference>
<sequence length="467" mass="53366">MTTISLNNRKLVLVEYPAIVKNTDRMLKTLGGIDEVSKAYSVPSRRLEMKFRPEDPYCKSAYANRFTTSCLLLKVKRNRDNSKEPYTISIEGTISTVYKFRGMVDFQYLPMTQMADRTGYESLLDKLIPSPMVSTDWLKQDAPVFILPQVFSRLDSTSIQALRDEPIRRKIQERPACHPRSGLGGTVRHRRMKFACFLSFEDDAVPKEPNPEAWKQLEWRPPDENIKRRVEELFQQRPMWTRSALQMELGVMPNRFKLILPVVAYYVVSGPFRTCWVRMGFDPRKDPSTKIYQVLDFRLKTSPSGIYDEVATKRGSSAYLVPTKVLGPTSRPICAQTDSLSHALSGEAGDKPSTKSEYELLACFLPGKLPPYRQMFYHLKDIHLEAVQKLVHANDGHEISCHERDGWCEEGTMNKCRLIMVADLRATMGKLKADRPSTSHDDSLVALEDDDDFDELVDDDGGEDYVA</sequence>
<comment type="subcellular location">
    <subcellularLocation>
        <location evidence="1">Nucleus</location>
    </subcellularLocation>
</comment>
<dbReference type="FunFam" id="3.30.200.160:FF:000002">
    <property type="entry name" value="Transcription factor IIIC, subunit 5"/>
    <property type="match status" value="1"/>
</dbReference>
<proteinExistence type="evidence at transcript level"/>
<dbReference type="GO" id="GO:0001003">
    <property type="term" value="F:RNA polymerase III type 2 promoter sequence-specific DNA binding"/>
    <property type="evidence" value="ECO:0007669"/>
    <property type="project" value="TreeGrafter"/>
</dbReference>
<name>G3MQE5_AMBMU</name>
<dbReference type="GO" id="GO:0001002">
    <property type="term" value="F:RNA polymerase III type 1 promoter sequence-specific DNA binding"/>
    <property type="evidence" value="ECO:0007669"/>
    <property type="project" value="TreeGrafter"/>
</dbReference>
<organism evidence="8">
    <name type="scientific">Amblyomma maculatum</name>
    <name type="common">Gulf Coast tick</name>
    <dbReference type="NCBI Taxonomy" id="34609"/>
    <lineage>
        <taxon>Eukaryota</taxon>
        <taxon>Metazoa</taxon>
        <taxon>Ecdysozoa</taxon>
        <taxon>Arthropoda</taxon>
        <taxon>Chelicerata</taxon>
        <taxon>Arachnida</taxon>
        <taxon>Acari</taxon>
        <taxon>Parasitiformes</taxon>
        <taxon>Ixodida</taxon>
        <taxon>Ixodoidea</taxon>
        <taxon>Ixodidae</taxon>
        <taxon>Amblyomminae</taxon>
        <taxon>Amblyomma</taxon>
    </lineage>
</organism>
<dbReference type="PANTHER" id="PTHR13230">
    <property type="entry name" value="GENERAL TRANSCRIPTION FACTOR IIIC, POLYPEPTIDE 5"/>
    <property type="match status" value="1"/>
</dbReference>
<evidence type="ECO:0000256" key="3">
    <source>
        <dbReference type="ARBA" id="ARBA00023163"/>
    </source>
</evidence>
<dbReference type="Pfam" id="PF17682">
    <property type="entry name" value="Tau95_N"/>
    <property type="match status" value="1"/>
</dbReference>
<dbReference type="InterPro" id="IPR019136">
    <property type="entry name" value="TF_IIIC_su-5_HTH"/>
</dbReference>
<dbReference type="PANTHER" id="PTHR13230:SF5">
    <property type="entry name" value="GENERAL TRANSCRIPTION FACTOR 3C POLYPEPTIDE 5"/>
    <property type="match status" value="1"/>
</dbReference>
<dbReference type="InterPro" id="IPR041499">
    <property type="entry name" value="Tfc1/Sfc1_N"/>
</dbReference>
<dbReference type="GO" id="GO:0005634">
    <property type="term" value="C:nucleus"/>
    <property type="evidence" value="ECO:0007669"/>
    <property type="project" value="UniProtKB-SubCell"/>
</dbReference>
<protein>
    <recommendedName>
        <fullName evidence="9">Transcription factor IIIC subunit 5 HTH domain-containing protein</fullName>
    </recommendedName>
</protein>
<evidence type="ECO:0000256" key="1">
    <source>
        <dbReference type="ARBA" id="ARBA00004123"/>
    </source>
</evidence>
<evidence type="ECO:0000259" key="6">
    <source>
        <dbReference type="Pfam" id="PF09734"/>
    </source>
</evidence>
<evidence type="ECO:0000256" key="4">
    <source>
        <dbReference type="ARBA" id="ARBA00023242"/>
    </source>
</evidence>
<evidence type="ECO:0000313" key="8">
    <source>
        <dbReference type="EMBL" id="AEO35713.1"/>
    </source>
</evidence>
<dbReference type="Pfam" id="PF09734">
    <property type="entry name" value="Tau95"/>
    <property type="match status" value="1"/>
</dbReference>
<dbReference type="GO" id="GO:0000127">
    <property type="term" value="C:transcription factor TFIIIC complex"/>
    <property type="evidence" value="ECO:0007669"/>
    <property type="project" value="InterPro"/>
</dbReference>
<keyword evidence="3" id="KW-0804">Transcription</keyword>
<keyword evidence="4" id="KW-0539">Nucleus</keyword>
<feature type="domain" description="Transcription factor IIIC subunit Tfc1/Sfc1 triple barrel" evidence="7">
    <location>
        <begin position="12"/>
        <end position="109"/>
    </location>
</feature>
<feature type="domain" description="Transcription factor IIIC subunit 5 HTH" evidence="6">
    <location>
        <begin position="145"/>
        <end position="298"/>
    </location>
</feature>